<name>A0ABN3B2L8_9MICO</name>
<feature type="transmembrane region" description="Helical" evidence="1">
    <location>
        <begin position="395"/>
        <end position="417"/>
    </location>
</feature>
<reference evidence="2 3" key="1">
    <citation type="journal article" date="2019" name="Int. J. Syst. Evol. Microbiol.">
        <title>The Global Catalogue of Microorganisms (GCM) 10K type strain sequencing project: providing services to taxonomists for standard genome sequencing and annotation.</title>
        <authorList>
            <consortium name="The Broad Institute Genomics Platform"/>
            <consortium name="The Broad Institute Genome Sequencing Center for Infectious Disease"/>
            <person name="Wu L."/>
            <person name="Ma J."/>
        </authorList>
    </citation>
    <scope>NUCLEOTIDE SEQUENCE [LARGE SCALE GENOMIC DNA]</scope>
    <source>
        <strain evidence="2 3">JCM 14919</strain>
    </source>
</reference>
<feature type="transmembrane region" description="Helical" evidence="1">
    <location>
        <begin position="429"/>
        <end position="451"/>
    </location>
</feature>
<evidence type="ECO:0008006" key="4">
    <source>
        <dbReference type="Google" id="ProtNLM"/>
    </source>
</evidence>
<feature type="transmembrane region" description="Helical" evidence="1">
    <location>
        <begin position="499"/>
        <end position="518"/>
    </location>
</feature>
<proteinExistence type="predicted"/>
<organism evidence="2 3">
    <name type="scientific">Leucobacter alluvii</name>
    <dbReference type="NCBI Taxonomy" id="340321"/>
    <lineage>
        <taxon>Bacteria</taxon>
        <taxon>Bacillati</taxon>
        <taxon>Actinomycetota</taxon>
        <taxon>Actinomycetes</taxon>
        <taxon>Micrococcales</taxon>
        <taxon>Microbacteriaceae</taxon>
        <taxon>Leucobacter</taxon>
    </lineage>
</organism>
<sequence>MRYRPARAALAIWNASHARSPSDRRYAGYLGVMVAIAFVAPAVRALWGAVSQPHVLHALVAPEAPLVGGLCVAGLWVFALLFGGLRGPALRPPLLTYTFARSELSRISAFGGSVVRAGAALTATTAMVGAALGTLLGVARGVTLLDLFAVASLGACIGACVGVIATLAWLTGQAVPRVARASSAALAILTGITIAFPSLTPFTPWGWVAALWREAALSAGELSVGASWLVPLTLLCALALVLMSIAPRLFARLDTQVLESQAARWAASAVHAYGMDFNAALSTYRGSPWAGRRVRAVRAGPRGRRGVALARTFLIRDVLGAARTPGRLTAGAVGVAGASVAVTLASSATEPGVGFGVLSALAAVLAFGALGPFTDGVRHAAAVAADLPIYGVGDAHLLALHTVFPVLAVLMIAVIAASTSAFLLGAPPLAAVLGSAIVGMCAVLARVSNALKGPLPLRLLAPIPTPEGDLSGAVRFVWSIDGVVLVALVGATAPLAMIAPAWCIAACSLLAAVCAARWRGRRTDAG</sequence>
<evidence type="ECO:0000256" key="1">
    <source>
        <dbReference type="SAM" id="Phobius"/>
    </source>
</evidence>
<dbReference type="EMBL" id="BAAAOP010000003">
    <property type="protein sequence ID" value="GAA2186294.1"/>
    <property type="molecule type" value="Genomic_DNA"/>
</dbReference>
<keyword evidence="1" id="KW-1133">Transmembrane helix</keyword>
<keyword evidence="3" id="KW-1185">Reference proteome</keyword>
<protein>
    <recommendedName>
        <fullName evidence="4">ABC-2 type transport system permease protein</fullName>
    </recommendedName>
</protein>
<dbReference type="Proteomes" id="UP001501084">
    <property type="component" value="Unassembled WGS sequence"/>
</dbReference>
<feature type="transmembrane region" description="Helical" evidence="1">
    <location>
        <begin position="67"/>
        <end position="85"/>
    </location>
</feature>
<feature type="transmembrane region" description="Helical" evidence="1">
    <location>
        <begin position="148"/>
        <end position="172"/>
    </location>
</feature>
<evidence type="ECO:0000313" key="3">
    <source>
        <dbReference type="Proteomes" id="UP001501084"/>
    </source>
</evidence>
<gene>
    <name evidence="2" type="ORF">GCM10009786_06450</name>
</gene>
<feature type="transmembrane region" description="Helical" evidence="1">
    <location>
        <begin position="26"/>
        <end position="47"/>
    </location>
</feature>
<feature type="transmembrane region" description="Helical" evidence="1">
    <location>
        <begin position="353"/>
        <end position="374"/>
    </location>
</feature>
<accession>A0ABN3B2L8</accession>
<comment type="caution">
    <text evidence="2">The sequence shown here is derived from an EMBL/GenBank/DDBJ whole genome shotgun (WGS) entry which is preliminary data.</text>
</comment>
<dbReference type="RefSeq" id="WP_346057354.1">
    <property type="nucleotide sequence ID" value="NZ_BAAAOP010000003.1"/>
</dbReference>
<feature type="transmembrane region" description="Helical" evidence="1">
    <location>
        <begin position="184"/>
        <end position="208"/>
    </location>
</feature>
<evidence type="ECO:0000313" key="2">
    <source>
        <dbReference type="EMBL" id="GAA2186294.1"/>
    </source>
</evidence>
<keyword evidence="1" id="KW-0472">Membrane</keyword>
<feature type="transmembrane region" description="Helical" evidence="1">
    <location>
        <begin position="114"/>
        <end position="136"/>
    </location>
</feature>
<keyword evidence="1" id="KW-0812">Transmembrane</keyword>
<feature type="transmembrane region" description="Helical" evidence="1">
    <location>
        <begin position="228"/>
        <end position="246"/>
    </location>
</feature>